<evidence type="ECO:0000256" key="7">
    <source>
        <dbReference type="ARBA" id="ARBA00022475"/>
    </source>
</evidence>
<evidence type="ECO:0000256" key="11">
    <source>
        <dbReference type="ARBA" id="ARBA00023136"/>
    </source>
</evidence>
<evidence type="ECO:0000256" key="13">
    <source>
        <dbReference type="SAM" id="Phobius"/>
    </source>
</evidence>
<feature type="transmembrane region" description="Helical" evidence="13">
    <location>
        <begin position="189"/>
        <end position="209"/>
    </location>
</feature>
<feature type="transmembrane region" description="Helical" evidence="13">
    <location>
        <begin position="374"/>
        <end position="398"/>
    </location>
</feature>
<dbReference type="EMBL" id="VOGB01000005">
    <property type="protein sequence ID" value="MQM73511.1"/>
    <property type="molecule type" value="Genomic_DNA"/>
</dbReference>
<evidence type="ECO:0000256" key="1">
    <source>
        <dbReference type="ARBA" id="ARBA00003408"/>
    </source>
</evidence>
<keyword evidence="6" id="KW-0050">Antiport</keyword>
<keyword evidence="5" id="KW-0813">Transport</keyword>
<feature type="transmembrane region" description="Helical" evidence="13">
    <location>
        <begin position="161"/>
        <end position="183"/>
    </location>
</feature>
<proteinExistence type="inferred from homology"/>
<comment type="subcellular location">
    <subcellularLocation>
        <location evidence="2">Cell membrane</location>
        <topology evidence="2">Multi-pass membrane protein</topology>
    </subcellularLocation>
</comment>
<keyword evidence="15" id="KW-1185">Reference proteome</keyword>
<dbReference type="GO" id="GO:0006811">
    <property type="term" value="P:monoatomic ion transport"/>
    <property type="evidence" value="ECO:0007669"/>
    <property type="project" value="UniProtKB-KW"/>
</dbReference>
<dbReference type="PANTHER" id="PTHR43298:SF2">
    <property type="entry name" value="FMN_FAD EXPORTER YEEO-RELATED"/>
    <property type="match status" value="1"/>
</dbReference>
<dbReference type="PANTHER" id="PTHR43298">
    <property type="entry name" value="MULTIDRUG RESISTANCE PROTEIN NORM-RELATED"/>
    <property type="match status" value="1"/>
</dbReference>
<dbReference type="InterPro" id="IPR048279">
    <property type="entry name" value="MdtK-like"/>
</dbReference>
<dbReference type="AlphaFoldDB" id="A0A6L5GTA6"/>
<keyword evidence="7" id="KW-1003">Cell membrane</keyword>
<dbReference type="CDD" id="cd13138">
    <property type="entry name" value="MATE_yoeA_like"/>
    <property type="match status" value="1"/>
</dbReference>
<feature type="transmembrane region" description="Helical" evidence="13">
    <location>
        <begin position="263"/>
        <end position="282"/>
    </location>
</feature>
<feature type="transmembrane region" description="Helical" evidence="13">
    <location>
        <begin position="343"/>
        <end position="362"/>
    </location>
</feature>
<evidence type="ECO:0000256" key="3">
    <source>
        <dbReference type="ARBA" id="ARBA00010199"/>
    </source>
</evidence>
<evidence type="ECO:0000313" key="14">
    <source>
        <dbReference type="EMBL" id="MQM73511.1"/>
    </source>
</evidence>
<reference evidence="14" key="1">
    <citation type="journal article" date="2020" name="Appl. Environ. Microbiol.">
        <title>Medium-Chain Fatty Acid Synthesis by 'Candidatus Weimeria bifida' gen. nov., sp. nov., and 'Candidatus Pseudoramibacter fermentans' sp. nov.</title>
        <authorList>
            <person name="Scarborough M.J."/>
            <person name="Myers K.S."/>
            <person name="Donohue T.J."/>
            <person name="Noguera D.R."/>
        </authorList>
    </citation>
    <scope>NUCLEOTIDE SEQUENCE</scope>
    <source>
        <strain evidence="14">EUB1.1</strain>
    </source>
</reference>
<feature type="transmembrane region" description="Helical" evidence="13">
    <location>
        <begin position="410"/>
        <end position="432"/>
    </location>
</feature>
<feature type="transmembrane region" description="Helical" evidence="13">
    <location>
        <begin position="235"/>
        <end position="257"/>
    </location>
</feature>
<accession>A0A6L5GTA6</accession>
<evidence type="ECO:0000256" key="5">
    <source>
        <dbReference type="ARBA" id="ARBA00022448"/>
    </source>
</evidence>
<evidence type="ECO:0000256" key="6">
    <source>
        <dbReference type="ARBA" id="ARBA00022449"/>
    </source>
</evidence>
<evidence type="ECO:0000256" key="12">
    <source>
        <dbReference type="ARBA" id="ARBA00031636"/>
    </source>
</evidence>
<evidence type="ECO:0000256" key="10">
    <source>
        <dbReference type="ARBA" id="ARBA00023065"/>
    </source>
</evidence>
<keyword evidence="8 13" id="KW-0812">Transmembrane</keyword>
<evidence type="ECO:0000256" key="4">
    <source>
        <dbReference type="ARBA" id="ARBA00020268"/>
    </source>
</evidence>
<evidence type="ECO:0000256" key="2">
    <source>
        <dbReference type="ARBA" id="ARBA00004651"/>
    </source>
</evidence>
<comment type="similarity">
    <text evidence="3">Belongs to the multi antimicrobial extrusion (MATE) (TC 2.A.66.1) family.</text>
</comment>
<keyword evidence="9 13" id="KW-1133">Transmembrane helix</keyword>
<comment type="function">
    <text evidence="1">Multidrug efflux pump.</text>
</comment>
<dbReference type="Proteomes" id="UP000473648">
    <property type="component" value="Unassembled WGS sequence"/>
</dbReference>
<dbReference type="InterPro" id="IPR002528">
    <property type="entry name" value="MATE_fam"/>
</dbReference>
<comment type="caution">
    <text evidence="14">The sequence shown here is derived from an EMBL/GenBank/DDBJ whole genome shotgun (WGS) entry which is preliminary data.</text>
</comment>
<dbReference type="GO" id="GO:0042910">
    <property type="term" value="F:xenobiotic transmembrane transporter activity"/>
    <property type="evidence" value="ECO:0007669"/>
    <property type="project" value="InterPro"/>
</dbReference>
<dbReference type="PIRSF" id="PIRSF006603">
    <property type="entry name" value="DinF"/>
    <property type="match status" value="1"/>
</dbReference>
<evidence type="ECO:0000256" key="8">
    <source>
        <dbReference type="ARBA" id="ARBA00022692"/>
    </source>
</evidence>
<dbReference type="InterPro" id="IPR050222">
    <property type="entry name" value="MATE_MdtK"/>
</dbReference>
<feature type="transmembrane region" description="Helical" evidence="13">
    <location>
        <begin position="309"/>
        <end position="331"/>
    </location>
</feature>
<sequence length="444" mass="47742">MLHGGLWKKILIYALPLALTGILQQLFNAADVAVVGRFTGKEAMAAVGANSPIVSLLVNFFIGISLGANVVIAHAIGRRDRGEAVRTAHTAVIFAVLAGAAVLVVGELFVEPVLRWTGVPASVMADAAVYLRLYLIGMPVILLYNFEAAIFRSQGDAQTPLIALALSGVLNVALNLIFVAGLGRGVSGVAVATVIANAVASIFLTMRLNRADAGIRLRRSELHVDRKSLKKMLHIGVPSGLQDAMFCIANIIIQSAINSLGSTIMAAASAAFSVEIAAYYMLNAFNQACTTFTSQNYGAKLPERCRRTFWLCLAEGYLFSGTLAILILIGLRPILGLFSSNPAVIRYGVVLTDYVYVSYLYTAWLEVGSGYLRGFGLSLMPALVSIVGICVFRMFWIAEIFRRSPTFRTIMLIYPVSLGVTSLAIAVIVFILRPSRKIITESAE</sequence>
<dbReference type="Pfam" id="PF01554">
    <property type="entry name" value="MatE"/>
    <property type="match status" value="2"/>
</dbReference>
<keyword evidence="11 13" id="KW-0472">Membrane</keyword>
<keyword evidence="10" id="KW-0406">Ion transport</keyword>
<dbReference type="GO" id="GO:0015297">
    <property type="term" value="F:antiporter activity"/>
    <property type="evidence" value="ECO:0007669"/>
    <property type="project" value="UniProtKB-KW"/>
</dbReference>
<dbReference type="GO" id="GO:0005886">
    <property type="term" value="C:plasma membrane"/>
    <property type="evidence" value="ECO:0007669"/>
    <property type="project" value="UniProtKB-SubCell"/>
</dbReference>
<dbReference type="NCBIfam" id="TIGR00797">
    <property type="entry name" value="matE"/>
    <property type="match status" value="1"/>
</dbReference>
<organism evidence="14 15">
    <name type="scientific">Candidatus Pseudoramibacter fermentans</name>
    <dbReference type="NCBI Taxonomy" id="2594427"/>
    <lineage>
        <taxon>Bacteria</taxon>
        <taxon>Bacillati</taxon>
        <taxon>Bacillota</taxon>
        <taxon>Clostridia</taxon>
        <taxon>Eubacteriales</taxon>
        <taxon>Eubacteriaceae</taxon>
        <taxon>Pseudoramibacter</taxon>
    </lineage>
</organism>
<feature type="transmembrane region" description="Helical" evidence="13">
    <location>
        <begin position="88"/>
        <end position="109"/>
    </location>
</feature>
<name>A0A6L5GTA6_9FIRM</name>
<gene>
    <name evidence="14" type="ORF">FRC53_08890</name>
</gene>
<feature type="transmembrane region" description="Helical" evidence="13">
    <location>
        <begin position="129"/>
        <end position="149"/>
    </location>
</feature>
<evidence type="ECO:0000313" key="15">
    <source>
        <dbReference type="Proteomes" id="UP000473648"/>
    </source>
</evidence>
<evidence type="ECO:0000256" key="9">
    <source>
        <dbReference type="ARBA" id="ARBA00022989"/>
    </source>
</evidence>
<protein>
    <recommendedName>
        <fullName evidence="4">Probable multidrug resistance protein NorM</fullName>
    </recommendedName>
    <alternativeName>
        <fullName evidence="12">Multidrug-efflux transporter</fullName>
    </alternativeName>
</protein>
<feature type="transmembrane region" description="Helical" evidence="13">
    <location>
        <begin position="53"/>
        <end position="76"/>
    </location>
</feature>